<evidence type="ECO:0000313" key="13">
    <source>
        <dbReference type="Proteomes" id="UP000243876"/>
    </source>
</evidence>
<protein>
    <recommendedName>
        <fullName evidence="7 11">Triosephosphate isomerase</fullName>
        <ecNumber evidence="6 11">5.3.1.1</ecNumber>
    </recommendedName>
</protein>
<dbReference type="OrthoDB" id="6715177at2759"/>
<dbReference type="GO" id="GO:0004807">
    <property type="term" value="F:triose-phosphate isomerase activity"/>
    <property type="evidence" value="ECO:0007669"/>
    <property type="project" value="UniProtKB-EC"/>
</dbReference>
<evidence type="ECO:0000256" key="2">
    <source>
        <dbReference type="ARBA" id="ARBA00004680"/>
    </source>
</evidence>
<dbReference type="EMBL" id="CENE01000010">
    <property type="protein sequence ID" value="CEQ40896.1"/>
    <property type="molecule type" value="Genomic_DNA"/>
</dbReference>
<name>A0A0D6ELV3_SPOSA</name>
<dbReference type="GO" id="GO:0019563">
    <property type="term" value="P:glycerol catabolic process"/>
    <property type="evidence" value="ECO:0007669"/>
    <property type="project" value="TreeGrafter"/>
</dbReference>
<comment type="similarity">
    <text evidence="4 11">Belongs to the triosephosphate isomerase family.</text>
</comment>
<comment type="catalytic activity">
    <reaction evidence="1 11">
        <text>D-glyceraldehyde 3-phosphate = dihydroxyacetone phosphate</text>
        <dbReference type="Rhea" id="RHEA:18585"/>
        <dbReference type="ChEBI" id="CHEBI:57642"/>
        <dbReference type="ChEBI" id="CHEBI:59776"/>
        <dbReference type="EC" id="5.3.1.1"/>
    </reaction>
</comment>
<keyword evidence="10 11" id="KW-0413">Isomerase</keyword>
<keyword evidence="13" id="KW-1185">Reference proteome</keyword>
<proteinExistence type="inferred from homology"/>
<dbReference type="SUPFAM" id="SSF51351">
    <property type="entry name" value="Triosephosphate isomerase (TIM)"/>
    <property type="match status" value="1"/>
</dbReference>
<comment type="pathway">
    <text evidence="2 11">Carbohydrate degradation; glycolysis; D-glyceraldehyde 3-phosphate from glycerone phosphate: step 1/1.</text>
</comment>
<evidence type="ECO:0000256" key="9">
    <source>
        <dbReference type="ARBA" id="ARBA00023152"/>
    </source>
</evidence>
<evidence type="ECO:0000256" key="7">
    <source>
        <dbReference type="ARBA" id="ARBA00019397"/>
    </source>
</evidence>
<dbReference type="Gene3D" id="3.20.20.70">
    <property type="entry name" value="Aldolase class I"/>
    <property type="match status" value="1"/>
</dbReference>
<comment type="subunit">
    <text evidence="5">Homodimer.</text>
</comment>
<dbReference type="PROSITE" id="PS00171">
    <property type="entry name" value="TIM_1"/>
    <property type="match status" value="1"/>
</dbReference>
<dbReference type="InterPro" id="IPR000652">
    <property type="entry name" value="Triosephosphate_isomerase"/>
</dbReference>
<evidence type="ECO:0000256" key="8">
    <source>
        <dbReference type="ARBA" id="ARBA00022432"/>
    </source>
</evidence>
<evidence type="ECO:0000256" key="10">
    <source>
        <dbReference type="ARBA" id="ARBA00023235"/>
    </source>
</evidence>
<dbReference type="NCBIfam" id="TIGR00419">
    <property type="entry name" value="tim"/>
    <property type="match status" value="1"/>
</dbReference>
<reference evidence="13" key="1">
    <citation type="submission" date="2015-02" db="EMBL/GenBank/DDBJ databases">
        <authorList>
            <person name="Gon?alves P."/>
        </authorList>
    </citation>
    <scope>NUCLEOTIDE SEQUENCE [LARGE SCALE GENOMIC DNA]</scope>
</reference>
<dbReference type="GO" id="GO:0005829">
    <property type="term" value="C:cytosol"/>
    <property type="evidence" value="ECO:0007669"/>
    <property type="project" value="TreeGrafter"/>
</dbReference>
<dbReference type="UniPathway" id="UPA00138"/>
<gene>
    <name evidence="12" type="primary">SPOSA6832_02552</name>
</gene>
<dbReference type="Proteomes" id="UP000243876">
    <property type="component" value="Unassembled WGS sequence"/>
</dbReference>
<evidence type="ECO:0000256" key="1">
    <source>
        <dbReference type="ARBA" id="ARBA00000474"/>
    </source>
</evidence>
<dbReference type="GO" id="GO:0046166">
    <property type="term" value="P:glyceraldehyde-3-phosphate biosynthetic process"/>
    <property type="evidence" value="ECO:0007669"/>
    <property type="project" value="TreeGrafter"/>
</dbReference>
<dbReference type="HAMAP" id="MF_00147_B">
    <property type="entry name" value="TIM_B"/>
    <property type="match status" value="1"/>
</dbReference>
<dbReference type="FunFam" id="3.20.20.70:FF:000016">
    <property type="entry name" value="Triosephosphate isomerase"/>
    <property type="match status" value="1"/>
</dbReference>
<dbReference type="PANTHER" id="PTHR21139:SF41">
    <property type="entry name" value="TRIOSEPHOSPHATE ISOMERASE"/>
    <property type="match status" value="1"/>
</dbReference>
<dbReference type="InterPro" id="IPR013785">
    <property type="entry name" value="Aldolase_TIM"/>
</dbReference>
<evidence type="ECO:0000256" key="3">
    <source>
        <dbReference type="ARBA" id="ARBA00004742"/>
    </source>
</evidence>
<evidence type="ECO:0000313" key="12">
    <source>
        <dbReference type="EMBL" id="CEQ40896.1"/>
    </source>
</evidence>
<dbReference type="UniPathway" id="UPA00109">
    <property type="reaction ID" value="UER00189"/>
</dbReference>
<dbReference type="AlphaFoldDB" id="A0A0D6ELV3"/>
<sequence>MVRKLIAAGNFKRRSSSLPPPPLQRYTEFPRITGQLWLIDRRSPGRDLPSGSAQRPHRDLFRLPVLLASSLIVRRAGRCAATCCCRAGLRCTLPSTRNAFPRRLDRQIDDDVAPSPPSTSMLPPVDPQVIIAPPALYILPLLEHAKKGIAVAAQNAHQLPSGAYTGEISLSQLKDIGLPWVILGHSERRTIFHETDELVAEKTAAAIKTGVDVIFCIGEDLSEREGNKTDEVVTRQIEALAKVIDEAAWKHVVIAYEPVWAIGTGKVATPQQAQDTHKVIRDFLAKRVSQKVADETRILYGGSVNGKNAKELCLQPDIDGSPFPLSARLDLRLTVLTCVHSAPSPHLGALVGGASLKPEFVDIILHAQEAYKTKSKL</sequence>
<dbReference type="InterPro" id="IPR035990">
    <property type="entry name" value="TIM_sf"/>
</dbReference>
<dbReference type="EC" id="5.3.1.1" evidence="6 11"/>
<evidence type="ECO:0000256" key="11">
    <source>
        <dbReference type="RuleBase" id="RU363013"/>
    </source>
</evidence>
<keyword evidence="9 11" id="KW-0324">Glycolysis</keyword>
<organism evidence="12 13">
    <name type="scientific">Sporidiobolus salmonicolor</name>
    <name type="common">Yeast-like fungus</name>
    <name type="synonym">Sporobolomyces salmonicolor</name>
    <dbReference type="NCBI Taxonomy" id="5005"/>
    <lineage>
        <taxon>Eukaryota</taxon>
        <taxon>Fungi</taxon>
        <taxon>Dikarya</taxon>
        <taxon>Basidiomycota</taxon>
        <taxon>Pucciniomycotina</taxon>
        <taxon>Microbotryomycetes</taxon>
        <taxon>Sporidiobolales</taxon>
        <taxon>Sporidiobolaceae</taxon>
        <taxon>Sporobolomyces</taxon>
    </lineage>
</organism>
<dbReference type="GO" id="GO:0006096">
    <property type="term" value="P:glycolytic process"/>
    <property type="evidence" value="ECO:0007669"/>
    <property type="project" value="UniProtKB-UniPathway"/>
</dbReference>
<comment type="pathway">
    <text evidence="3 11">Carbohydrate biosynthesis; gluconeogenesis.</text>
</comment>
<dbReference type="Pfam" id="PF00121">
    <property type="entry name" value="TIM"/>
    <property type="match status" value="1"/>
</dbReference>
<dbReference type="InterPro" id="IPR020861">
    <property type="entry name" value="Triosephosphate_isomerase_AS"/>
</dbReference>
<dbReference type="CDD" id="cd00311">
    <property type="entry name" value="TIM"/>
    <property type="match status" value="1"/>
</dbReference>
<keyword evidence="8 11" id="KW-0312">Gluconeogenesis</keyword>
<evidence type="ECO:0000256" key="5">
    <source>
        <dbReference type="ARBA" id="ARBA00011738"/>
    </source>
</evidence>
<accession>A0A0D6ELV3</accession>
<evidence type="ECO:0000256" key="6">
    <source>
        <dbReference type="ARBA" id="ARBA00011940"/>
    </source>
</evidence>
<dbReference type="PANTHER" id="PTHR21139">
    <property type="entry name" value="TRIOSEPHOSPHATE ISOMERASE"/>
    <property type="match status" value="1"/>
</dbReference>
<dbReference type="GO" id="GO:0006094">
    <property type="term" value="P:gluconeogenesis"/>
    <property type="evidence" value="ECO:0007669"/>
    <property type="project" value="UniProtKB-UniPathway"/>
</dbReference>
<evidence type="ECO:0000256" key="4">
    <source>
        <dbReference type="ARBA" id="ARBA00007422"/>
    </source>
</evidence>
<dbReference type="InterPro" id="IPR022896">
    <property type="entry name" value="TrioseP_Isoase_bac/euk"/>
</dbReference>
<dbReference type="PROSITE" id="PS51440">
    <property type="entry name" value="TIM_2"/>
    <property type="match status" value="1"/>
</dbReference>